<dbReference type="Gene3D" id="3.55.50.10">
    <property type="entry name" value="Baseplate protein-like domains"/>
    <property type="match status" value="1"/>
</dbReference>
<dbReference type="Pfam" id="PF05954">
    <property type="entry name" value="Phage_GPD"/>
    <property type="match status" value="1"/>
</dbReference>
<reference evidence="2 3" key="1">
    <citation type="submission" date="2014-03" db="EMBL/GenBank/DDBJ databases">
        <title>Bradyrhizobium valentinum sp. nov., isolated from effective nodules of Lupinus mariae-josephae, a lupine endemic of basic-lime soils in Eastern Spain.</title>
        <authorList>
            <person name="Duran D."/>
            <person name="Rey L."/>
            <person name="Navarro A."/>
            <person name="Busquets A."/>
            <person name="Imperial J."/>
            <person name="Ruiz-Argueso T."/>
        </authorList>
    </citation>
    <scope>NUCLEOTIDE SEQUENCE [LARGE SCALE GENOMIC DNA]</scope>
    <source>
        <strain evidence="2 3">LmjM3</strain>
    </source>
</reference>
<comment type="caution">
    <text evidence="2">The sequence shown here is derived from an EMBL/GenBank/DDBJ whole genome shotgun (WGS) entry which is preliminary data.</text>
</comment>
<dbReference type="Gene3D" id="2.30.110.50">
    <property type="match status" value="1"/>
</dbReference>
<feature type="compositionally biased region" description="Basic and acidic residues" evidence="1">
    <location>
        <begin position="262"/>
        <end position="285"/>
    </location>
</feature>
<feature type="region of interest" description="Disordered" evidence="1">
    <location>
        <begin position="332"/>
        <end position="374"/>
    </location>
</feature>
<dbReference type="AlphaFoldDB" id="A0A0R3KWX4"/>
<sequence>MAIVEATQFFVYVAGSDVSTRFASRLIKLTVTDTAGRNADTATIELDDTYGSIGMPQEKASVIVALGTSDGGVMQVFDGVVDDVNHIFDRGAGRRITVEAKSADTHGKQKEEQTIHNDDKSVQDAVKEAAQKAGVEMSFPSGLGNEKRKYIAQDHESFLHFAERMAREVGATFKMIGGKRGVFLDRNSGKTVGGGAVGNVTAQVGKNLITSRISPILSRPAFADVRARWYDVKKAKWMEEKVQIEGDGGGKSEDVAAHIRHSKFDAAEGKEHGKSAGKESSRDKGSGTVVIDGNPAARAEGICTVVGVRPGVDGAYIIDNAKHELARGSGYRTTLTLKRPGGEAGKDSRKAGKSSGGGKGTGGGGETQWPNEFD</sequence>
<evidence type="ECO:0000313" key="3">
    <source>
        <dbReference type="Proteomes" id="UP000051913"/>
    </source>
</evidence>
<accession>A0A0R3KWX4</accession>
<evidence type="ECO:0000313" key="2">
    <source>
        <dbReference type="EMBL" id="KRQ99293.1"/>
    </source>
</evidence>
<gene>
    <name evidence="2" type="ORF">CP49_11900</name>
</gene>
<evidence type="ECO:0000256" key="1">
    <source>
        <dbReference type="SAM" id="MobiDB-lite"/>
    </source>
</evidence>
<evidence type="ECO:0008006" key="4">
    <source>
        <dbReference type="Google" id="ProtNLM"/>
    </source>
</evidence>
<keyword evidence="3" id="KW-1185">Reference proteome</keyword>
<feature type="compositionally biased region" description="Gly residues" evidence="1">
    <location>
        <begin position="354"/>
        <end position="366"/>
    </location>
</feature>
<name>A0A0R3KWX4_9BRAD</name>
<feature type="region of interest" description="Disordered" evidence="1">
    <location>
        <begin position="262"/>
        <end position="292"/>
    </location>
</feature>
<dbReference type="EMBL" id="LLXX01000173">
    <property type="protein sequence ID" value="KRQ99293.1"/>
    <property type="molecule type" value="Genomic_DNA"/>
</dbReference>
<dbReference type="RefSeq" id="WP_057853945.1">
    <property type="nucleotide sequence ID" value="NZ_LLXX01000173.1"/>
</dbReference>
<protein>
    <recommendedName>
        <fullName evidence="4">Late control protein</fullName>
    </recommendedName>
</protein>
<feature type="compositionally biased region" description="Basic and acidic residues" evidence="1">
    <location>
        <begin position="340"/>
        <end position="350"/>
    </location>
</feature>
<proteinExistence type="predicted"/>
<dbReference type="SUPFAM" id="SSF69279">
    <property type="entry name" value="Phage tail proteins"/>
    <property type="match status" value="1"/>
</dbReference>
<dbReference type="Proteomes" id="UP000051913">
    <property type="component" value="Unassembled WGS sequence"/>
</dbReference>
<organism evidence="2 3">
    <name type="scientific">Bradyrhizobium valentinum</name>
    <dbReference type="NCBI Taxonomy" id="1518501"/>
    <lineage>
        <taxon>Bacteria</taxon>
        <taxon>Pseudomonadati</taxon>
        <taxon>Pseudomonadota</taxon>
        <taxon>Alphaproteobacteria</taxon>
        <taxon>Hyphomicrobiales</taxon>
        <taxon>Nitrobacteraceae</taxon>
        <taxon>Bradyrhizobium</taxon>
    </lineage>
</organism>